<comment type="caution">
    <text evidence="1">The sequence shown here is derived from an EMBL/GenBank/DDBJ whole genome shotgun (WGS) entry which is preliminary data.</text>
</comment>
<name>A0A437JNJ8_9BURK</name>
<dbReference type="EMBL" id="SACT01000010">
    <property type="protein sequence ID" value="RVT48393.1"/>
    <property type="molecule type" value="Genomic_DNA"/>
</dbReference>
<dbReference type="AlphaFoldDB" id="A0A437JNJ8"/>
<accession>A0A437JNJ8</accession>
<evidence type="ECO:0000313" key="2">
    <source>
        <dbReference type="Proteomes" id="UP000288178"/>
    </source>
</evidence>
<dbReference type="OrthoDB" id="4209914at2"/>
<organism evidence="1 2">
    <name type="scientific">Rubrivivax albus</name>
    <dbReference type="NCBI Taxonomy" id="2499835"/>
    <lineage>
        <taxon>Bacteria</taxon>
        <taxon>Pseudomonadati</taxon>
        <taxon>Pseudomonadota</taxon>
        <taxon>Betaproteobacteria</taxon>
        <taxon>Burkholderiales</taxon>
        <taxon>Sphaerotilaceae</taxon>
        <taxon>Rubrivivax</taxon>
    </lineage>
</organism>
<keyword evidence="2" id="KW-1185">Reference proteome</keyword>
<evidence type="ECO:0000313" key="1">
    <source>
        <dbReference type="EMBL" id="RVT48393.1"/>
    </source>
</evidence>
<evidence type="ECO:0008006" key="3">
    <source>
        <dbReference type="Google" id="ProtNLM"/>
    </source>
</evidence>
<dbReference type="RefSeq" id="WP_128200782.1">
    <property type="nucleotide sequence ID" value="NZ_SACT01000010.1"/>
</dbReference>
<sequence>MAATNKHSAATVQHLERQAKALELRRAGLGYREIGAHLGVSHTSAHKMVSQAVEATWARISDATDELKALELSRLDAMLGAVWPAAHRGNLGAVDRALKIAERRARLLGLDAPARRELTGKGGLPLVPAERPTIDASKLSDGALAEILAAQVVMYEPNRLNA</sequence>
<dbReference type="Proteomes" id="UP000288178">
    <property type="component" value="Unassembled WGS sequence"/>
</dbReference>
<proteinExistence type="predicted"/>
<protein>
    <recommendedName>
        <fullName evidence="3">RNA polymerase sigma factor 70 region 4 type 2 domain-containing protein</fullName>
    </recommendedName>
</protein>
<gene>
    <name evidence="1" type="ORF">ENE75_22110</name>
</gene>
<reference evidence="1 2" key="1">
    <citation type="submission" date="2019-01" db="EMBL/GenBank/DDBJ databases">
        <authorList>
            <person name="Chen W.-M."/>
        </authorList>
    </citation>
    <scope>NUCLEOTIDE SEQUENCE [LARGE SCALE GENOMIC DNA]</scope>
    <source>
        <strain evidence="1 2">ICH-3</strain>
    </source>
</reference>